<dbReference type="InterPro" id="IPR024603">
    <property type="entry name" value="COG_complex_COG2_C"/>
</dbReference>
<comment type="caution">
    <text evidence="3">The sequence shown here is derived from an EMBL/GenBank/DDBJ whole genome shotgun (WGS) entry which is preliminary data.</text>
</comment>
<dbReference type="Pfam" id="PF12022">
    <property type="entry name" value="COG2_C"/>
    <property type="match status" value="1"/>
</dbReference>
<gene>
    <name evidence="3" type="ORF">EB796_014169</name>
</gene>
<dbReference type="PANTHER" id="PTHR12961:SF0">
    <property type="entry name" value="CONSERVED OLIGOMERIC GOLGI COMPLEX SUBUNIT 2"/>
    <property type="match status" value="1"/>
</dbReference>
<accession>A0A7J7JNP1</accession>
<reference evidence="3" key="1">
    <citation type="submission" date="2020-06" db="EMBL/GenBank/DDBJ databases">
        <title>Draft genome of Bugula neritina, a colonial animal packing powerful symbionts and potential medicines.</title>
        <authorList>
            <person name="Rayko M."/>
        </authorList>
    </citation>
    <scope>NUCLEOTIDE SEQUENCE [LARGE SCALE GENOMIC DNA]</scope>
    <source>
        <strain evidence="3">Kwan_BN1</strain>
    </source>
</reference>
<dbReference type="GO" id="GO:0017119">
    <property type="term" value="C:Golgi transport complex"/>
    <property type="evidence" value="ECO:0007669"/>
    <property type="project" value="TreeGrafter"/>
</dbReference>
<dbReference type="PANTHER" id="PTHR12961">
    <property type="entry name" value="CONSERVED OLIGOMERIC GOLGI COMPLEX COMPONENT 2"/>
    <property type="match status" value="1"/>
</dbReference>
<evidence type="ECO:0000259" key="2">
    <source>
        <dbReference type="Pfam" id="PF12022"/>
    </source>
</evidence>
<dbReference type="GO" id="GO:0015031">
    <property type="term" value="P:protein transport"/>
    <property type="evidence" value="ECO:0007669"/>
    <property type="project" value="InterPro"/>
</dbReference>
<dbReference type="EMBL" id="VXIV02002080">
    <property type="protein sequence ID" value="KAF6027503.1"/>
    <property type="molecule type" value="Genomic_DNA"/>
</dbReference>
<evidence type="ECO:0000313" key="4">
    <source>
        <dbReference type="Proteomes" id="UP000593567"/>
    </source>
</evidence>
<name>A0A7J7JNP1_BUGNE</name>
<dbReference type="GO" id="GO:0006891">
    <property type="term" value="P:intra-Golgi vesicle-mediated transport"/>
    <property type="evidence" value="ECO:0007669"/>
    <property type="project" value="TreeGrafter"/>
</dbReference>
<feature type="region of interest" description="Disordered" evidence="1">
    <location>
        <begin position="1"/>
        <end position="22"/>
    </location>
</feature>
<evidence type="ECO:0000313" key="3">
    <source>
        <dbReference type="EMBL" id="KAF6027503.1"/>
    </source>
</evidence>
<dbReference type="GO" id="GO:0016020">
    <property type="term" value="C:membrane"/>
    <property type="evidence" value="ECO:0007669"/>
    <property type="project" value="InterPro"/>
</dbReference>
<sequence length="156" mass="17569">MKHVSDIPRLYRRTNKEVPTKSSGYTNQAIQMLGSFKEQHNSSLPDVVRTQILTSVITSVIEQYEETTCEVLLSVKKMEDSLKRLKRGKTSASLVGNMSDDDKIRTQILLDVQHFSQQVRELGMDLESIPSYSKLVADVEQSLPARESPSPTTLQS</sequence>
<dbReference type="GO" id="GO:0007030">
    <property type="term" value="P:Golgi organization"/>
    <property type="evidence" value="ECO:0007669"/>
    <property type="project" value="InterPro"/>
</dbReference>
<organism evidence="3 4">
    <name type="scientific">Bugula neritina</name>
    <name type="common">Brown bryozoan</name>
    <name type="synonym">Sertularia neritina</name>
    <dbReference type="NCBI Taxonomy" id="10212"/>
    <lineage>
        <taxon>Eukaryota</taxon>
        <taxon>Metazoa</taxon>
        <taxon>Spiralia</taxon>
        <taxon>Lophotrochozoa</taxon>
        <taxon>Bryozoa</taxon>
        <taxon>Gymnolaemata</taxon>
        <taxon>Cheilostomatida</taxon>
        <taxon>Flustrina</taxon>
        <taxon>Buguloidea</taxon>
        <taxon>Bugulidae</taxon>
        <taxon>Bugula</taxon>
    </lineage>
</organism>
<feature type="domain" description="COG complex component COG2 C-terminal" evidence="2">
    <location>
        <begin position="1"/>
        <end position="112"/>
    </location>
</feature>
<dbReference type="InterPro" id="IPR009316">
    <property type="entry name" value="COG2"/>
</dbReference>
<dbReference type="OrthoDB" id="332281at2759"/>
<proteinExistence type="predicted"/>
<evidence type="ECO:0000256" key="1">
    <source>
        <dbReference type="SAM" id="MobiDB-lite"/>
    </source>
</evidence>
<dbReference type="Proteomes" id="UP000593567">
    <property type="component" value="Unassembled WGS sequence"/>
</dbReference>
<dbReference type="AlphaFoldDB" id="A0A7J7JNP1"/>
<protein>
    <submittedName>
        <fullName evidence="3">COG2</fullName>
    </submittedName>
</protein>
<keyword evidence="4" id="KW-1185">Reference proteome</keyword>